<organism evidence="14 15">
    <name type="scientific">Oxynema aestuarii AP17</name>
    <dbReference type="NCBI Taxonomy" id="2064643"/>
    <lineage>
        <taxon>Bacteria</taxon>
        <taxon>Bacillati</taxon>
        <taxon>Cyanobacteriota</taxon>
        <taxon>Cyanophyceae</taxon>
        <taxon>Oscillatoriophycideae</taxon>
        <taxon>Oscillatoriales</taxon>
        <taxon>Oscillatoriaceae</taxon>
        <taxon>Oxynema</taxon>
        <taxon>Oxynema aestuarii</taxon>
    </lineage>
</organism>
<dbReference type="FunFam" id="3.30.565.10:FF:000016">
    <property type="entry name" value="Chemotaxis protein CheA, putative"/>
    <property type="match status" value="1"/>
</dbReference>
<evidence type="ECO:0000256" key="7">
    <source>
        <dbReference type="PROSITE-ProRule" id="PRU00110"/>
    </source>
</evidence>
<dbReference type="InterPro" id="IPR004358">
    <property type="entry name" value="Sig_transdc_His_kin-like_C"/>
</dbReference>
<evidence type="ECO:0000256" key="8">
    <source>
        <dbReference type="PROSITE-ProRule" id="PRU00169"/>
    </source>
</evidence>
<dbReference type="InterPro" id="IPR002545">
    <property type="entry name" value="CheW-lke_dom"/>
</dbReference>
<dbReference type="SUPFAM" id="SSF55874">
    <property type="entry name" value="ATPase domain of HSP90 chaperone/DNA topoisomerase II/histidine kinase"/>
    <property type="match status" value="1"/>
</dbReference>
<evidence type="ECO:0000256" key="4">
    <source>
        <dbReference type="ARBA" id="ARBA00022679"/>
    </source>
</evidence>
<keyword evidence="6" id="KW-0902">Two-component regulatory system</keyword>
<evidence type="ECO:0000259" key="11">
    <source>
        <dbReference type="PROSITE" id="PS50109"/>
    </source>
</evidence>
<dbReference type="SUPFAM" id="SSF52172">
    <property type="entry name" value="CheY-like"/>
    <property type="match status" value="1"/>
</dbReference>
<feature type="region of interest" description="Disordered" evidence="10">
    <location>
        <begin position="286"/>
        <end position="310"/>
    </location>
</feature>
<evidence type="ECO:0000256" key="1">
    <source>
        <dbReference type="ARBA" id="ARBA00000085"/>
    </source>
</evidence>
<dbReference type="InterPro" id="IPR037006">
    <property type="entry name" value="CheA-like_homodim_sf"/>
</dbReference>
<dbReference type="SUPFAM" id="SSF47226">
    <property type="entry name" value="Histidine-containing phosphotransfer domain, HPT domain"/>
    <property type="match status" value="1"/>
</dbReference>
<dbReference type="GO" id="GO:0006935">
    <property type="term" value="P:chemotaxis"/>
    <property type="evidence" value="ECO:0007669"/>
    <property type="project" value="InterPro"/>
</dbReference>
<dbReference type="InterPro" id="IPR004105">
    <property type="entry name" value="CheA-like_dim"/>
</dbReference>
<feature type="domain" description="Response regulatory" evidence="12">
    <location>
        <begin position="795"/>
        <end position="913"/>
    </location>
</feature>
<dbReference type="Pfam" id="PF01627">
    <property type="entry name" value="Hpt"/>
    <property type="match status" value="1"/>
</dbReference>
<feature type="compositionally biased region" description="Basic and acidic residues" evidence="10">
    <location>
        <begin position="296"/>
        <end position="308"/>
    </location>
</feature>
<feature type="modified residue" description="4-aspartylphosphate" evidence="8">
    <location>
        <position position="846"/>
    </location>
</feature>
<dbReference type="EMBL" id="CP051167">
    <property type="protein sequence ID" value="QIZ71703.1"/>
    <property type="molecule type" value="Genomic_DNA"/>
</dbReference>
<dbReference type="SMART" id="SM00387">
    <property type="entry name" value="HATPase_c"/>
    <property type="match status" value="1"/>
</dbReference>
<dbReference type="InterPro" id="IPR036061">
    <property type="entry name" value="CheW-like_dom_sf"/>
</dbReference>
<dbReference type="InterPro" id="IPR051315">
    <property type="entry name" value="Bact_Chemotaxis_CheA"/>
</dbReference>
<feature type="coiled-coil region" evidence="9">
    <location>
        <begin position="388"/>
        <end position="415"/>
    </location>
</feature>
<keyword evidence="9" id="KW-0175">Coiled coil</keyword>
<dbReference type="Proteomes" id="UP000500857">
    <property type="component" value="Chromosome"/>
</dbReference>
<evidence type="ECO:0000256" key="10">
    <source>
        <dbReference type="SAM" id="MobiDB-lite"/>
    </source>
</evidence>
<dbReference type="RefSeq" id="WP_168569855.1">
    <property type="nucleotide sequence ID" value="NZ_CP051167.1"/>
</dbReference>
<sequence>MATNRVLDRDSLSAIAQEARNCFVYEEAPEYLRVLQSGIAQFQTQVTRADLADPMYPELIRAAHSLKGGAAIAGLTALSRLAHKLEDLLIALHERRTVPGNAALELMGLGCDLLDDLLLDALRGTETEQGDTPHESLRERRIGNLLASLDRFLRDLPPSLPPTPDVDRPASSDAKPLTAFAKTALTVDLEDCLQRLQGHLVPAGSTFAQRDRRSQENPPVSKDGAALDKPLNLFLEECTLLGQTLGLTALTDLAADIEQLRGKKEPIALAKAAIARVRAWRDQILAPETPAAPQKGENRPTRPSDSKDLAGIPEPFLKYLVFNPGRDRPVASLNLRVPVARLDRMSHTVGELLMTYERLALYQQQLDLTGENLQRRTEDLGAIPPGPVRELTKELQELTVQIHESRADVEAIARELDRTLADLRGSLDRLHHDLTESRLMPFAAIAERFITPLEQLKKQYRKAIKLVVEGGDTAVDRVILEQLQAPLNHLFRNAFDHGIELPEERQRLGKAPVATITLSAKVEGSQMAIAVADDGRGIDPQKVYDRALAMGLIPRDRATGALAELSQGEILQFLFSPGFSTAAQVTDLSGRGVGLDIVRHQVEHIGGTLQVETAIGRGTKFTLSVPLTLSVIPVCLCRCGSQIVAFPADKVVGTIARWEDESGEPTAKAFPLTQLLPYRGRCAVAAPTPPTVGLWLQVEGDTVAIGVDELLGTRKVAIEPLDPLIPVPPYVAGCTVLGTGEVVAILSPSHLKTAILRSPLQAPSERFADAPGSDDRESTPNADATPPVSAARTPTILVADDSIAVRRALETLFTRVGYRAVTCANGKEALEQLQRSRDPFDLVLSDIEMPQLNGLQLLKAIRDDRRWDGLPVVMLTSRDGREHFHKAMELGANAYLTKPFQPQPLLEAIDNVLAGIKKS</sequence>
<dbReference type="EC" id="2.7.13.3" evidence="2"/>
<dbReference type="AlphaFoldDB" id="A0A6H1U109"/>
<dbReference type="Pfam" id="PF02518">
    <property type="entry name" value="HATPase_c"/>
    <property type="match status" value="1"/>
</dbReference>
<dbReference type="PANTHER" id="PTHR43395">
    <property type="entry name" value="SENSOR HISTIDINE KINASE CHEA"/>
    <property type="match status" value="1"/>
</dbReference>
<dbReference type="PROSITE" id="PS50894">
    <property type="entry name" value="HPT"/>
    <property type="match status" value="1"/>
</dbReference>
<dbReference type="CDD" id="cd00156">
    <property type="entry name" value="REC"/>
    <property type="match status" value="1"/>
</dbReference>
<dbReference type="Pfam" id="PF00072">
    <property type="entry name" value="Response_reg"/>
    <property type="match status" value="1"/>
</dbReference>
<dbReference type="PROSITE" id="PS50110">
    <property type="entry name" value="RESPONSE_REGULATORY"/>
    <property type="match status" value="1"/>
</dbReference>
<dbReference type="Gene3D" id="3.40.50.2300">
    <property type="match status" value="1"/>
</dbReference>
<dbReference type="SMART" id="SM00448">
    <property type="entry name" value="REC"/>
    <property type="match status" value="1"/>
</dbReference>
<feature type="domain" description="HPt" evidence="13">
    <location>
        <begin position="20"/>
        <end position="121"/>
    </location>
</feature>
<dbReference type="InterPro" id="IPR005467">
    <property type="entry name" value="His_kinase_dom"/>
</dbReference>
<dbReference type="PRINTS" id="PR00344">
    <property type="entry name" value="BCTRLSENSOR"/>
</dbReference>
<dbReference type="InterPro" id="IPR036890">
    <property type="entry name" value="HATPase_C_sf"/>
</dbReference>
<dbReference type="GO" id="GO:0005737">
    <property type="term" value="C:cytoplasm"/>
    <property type="evidence" value="ECO:0007669"/>
    <property type="project" value="InterPro"/>
</dbReference>
<dbReference type="PROSITE" id="PS50109">
    <property type="entry name" value="HIS_KIN"/>
    <property type="match status" value="1"/>
</dbReference>
<evidence type="ECO:0000259" key="12">
    <source>
        <dbReference type="PROSITE" id="PS50110"/>
    </source>
</evidence>
<evidence type="ECO:0000259" key="13">
    <source>
        <dbReference type="PROSITE" id="PS50894"/>
    </source>
</evidence>
<dbReference type="InterPro" id="IPR036641">
    <property type="entry name" value="HPT_dom_sf"/>
</dbReference>
<dbReference type="KEGG" id="oxy:HCG48_14860"/>
<feature type="region of interest" description="Disordered" evidence="10">
    <location>
        <begin position="763"/>
        <end position="788"/>
    </location>
</feature>
<keyword evidence="5" id="KW-0418">Kinase</keyword>
<feature type="region of interest" description="Disordered" evidence="10">
    <location>
        <begin position="204"/>
        <end position="226"/>
    </location>
</feature>
<dbReference type="SMART" id="SM00260">
    <property type="entry name" value="CheW"/>
    <property type="match status" value="1"/>
</dbReference>
<comment type="catalytic activity">
    <reaction evidence="1">
        <text>ATP + protein L-histidine = ADP + protein N-phospho-L-histidine.</text>
        <dbReference type="EC" id="2.7.13.3"/>
    </reaction>
</comment>
<feature type="domain" description="Histidine kinase" evidence="11">
    <location>
        <begin position="386"/>
        <end position="629"/>
    </location>
</feature>
<dbReference type="InterPro" id="IPR008207">
    <property type="entry name" value="Sig_transdc_His_kin_Hpt_dom"/>
</dbReference>
<keyword evidence="3 8" id="KW-0597">Phosphoprotein</keyword>
<evidence type="ECO:0000256" key="5">
    <source>
        <dbReference type="ARBA" id="ARBA00022777"/>
    </source>
</evidence>
<dbReference type="GO" id="GO:0000155">
    <property type="term" value="F:phosphorelay sensor kinase activity"/>
    <property type="evidence" value="ECO:0007669"/>
    <property type="project" value="InterPro"/>
</dbReference>
<feature type="modified residue" description="Phosphohistidine" evidence="7">
    <location>
        <position position="64"/>
    </location>
</feature>
<dbReference type="PANTHER" id="PTHR43395:SF1">
    <property type="entry name" value="CHEMOTAXIS PROTEIN CHEA"/>
    <property type="match status" value="1"/>
</dbReference>
<gene>
    <name evidence="14" type="ORF">HCG48_14860</name>
</gene>
<dbReference type="SMART" id="SM01231">
    <property type="entry name" value="H-kinase_dim"/>
    <property type="match status" value="1"/>
</dbReference>
<evidence type="ECO:0000256" key="3">
    <source>
        <dbReference type="ARBA" id="ARBA00022553"/>
    </source>
</evidence>
<keyword evidence="15" id="KW-1185">Reference proteome</keyword>
<dbReference type="SUPFAM" id="SSF50341">
    <property type="entry name" value="CheW-like"/>
    <property type="match status" value="1"/>
</dbReference>
<dbReference type="Gene3D" id="3.30.565.10">
    <property type="entry name" value="Histidine kinase-like ATPase, C-terminal domain"/>
    <property type="match status" value="1"/>
</dbReference>
<accession>A0A6H1U109</accession>
<dbReference type="InterPro" id="IPR001789">
    <property type="entry name" value="Sig_transdc_resp-reg_receiver"/>
</dbReference>
<name>A0A6H1U109_9CYAN</name>
<evidence type="ECO:0000256" key="9">
    <source>
        <dbReference type="SAM" id="Coils"/>
    </source>
</evidence>
<dbReference type="CDD" id="cd00088">
    <property type="entry name" value="HPT"/>
    <property type="match status" value="1"/>
</dbReference>
<keyword evidence="4" id="KW-0808">Transferase</keyword>
<dbReference type="SMART" id="SM00073">
    <property type="entry name" value="HPT"/>
    <property type="match status" value="1"/>
</dbReference>
<evidence type="ECO:0000256" key="6">
    <source>
        <dbReference type="ARBA" id="ARBA00023012"/>
    </source>
</evidence>
<dbReference type="Gene3D" id="1.20.120.160">
    <property type="entry name" value="HPT domain"/>
    <property type="match status" value="1"/>
</dbReference>
<protein>
    <recommendedName>
        <fullName evidence="2">histidine kinase</fullName>
        <ecNumber evidence="2">2.7.13.3</ecNumber>
    </recommendedName>
</protein>
<dbReference type="Gene3D" id="2.30.30.40">
    <property type="entry name" value="SH3 Domains"/>
    <property type="match status" value="1"/>
</dbReference>
<evidence type="ECO:0000313" key="15">
    <source>
        <dbReference type="Proteomes" id="UP000500857"/>
    </source>
</evidence>
<proteinExistence type="predicted"/>
<evidence type="ECO:0000256" key="2">
    <source>
        <dbReference type="ARBA" id="ARBA00012438"/>
    </source>
</evidence>
<dbReference type="Pfam" id="PF01584">
    <property type="entry name" value="CheW"/>
    <property type="match status" value="1"/>
</dbReference>
<evidence type="ECO:0000313" key="14">
    <source>
        <dbReference type="EMBL" id="QIZ71703.1"/>
    </source>
</evidence>
<reference evidence="14 15" key="1">
    <citation type="submission" date="2020-04" db="EMBL/GenBank/DDBJ databases">
        <authorList>
            <person name="Basu S."/>
            <person name="Maruthanayagam V."/>
            <person name="Chakraborty S."/>
            <person name="Pramanik A."/>
            <person name="Mukherjee J."/>
            <person name="Brink B."/>
        </authorList>
    </citation>
    <scope>NUCLEOTIDE SEQUENCE [LARGE SCALE GENOMIC DNA]</scope>
    <source>
        <strain evidence="14 15">AP17</strain>
    </source>
</reference>
<dbReference type="Gene3D" id="1.10.287.560">
    <property type="entry name" value="Histidine kinase CheA-like, homodimeric domain"/>
    <property type="match status" value="1"/>
</dbReference>
<dbReference type="InterPro" id="IPR003594">
    <property type="entry name" value="HATPase_dom"/>
</dbReference>
<dbReference type="InterPro" id="IPR011006">
    <property type="entry name" value="CheY-like_superfamily"/>
</dbReference>